<keyword evidence="3" id="KW-1185">Reference proteome</keyword>
<feature type="region of interest" description="Disordered" evidence="1">
    <location>
        <begin position="69"/>
        <end position="99"/>
    </location>
</feature>
<gene>
    <name evidence="2" type="ORF">MKK02DRAFT_39424</name>
</gene>
<protein>
    <submittedName>
        <fullName evidence="2">Uncharacterized protein</fullName>
    </submittedName>
</protein>
<dbReference type="RefSeq" id="XP_052948918.1">
    <property type="nucleotide sequence ID" value="XM_053090588.1"/>
</dbReference>
<accession>A0AA38HEY0</accession>
<evidence type="ECO:0000313" key="3">
    <source>
        <dbReference type="Proteomes" id="UP001164286"/>
    </source>
</evidence>
<name>A0AA38HEY0_9TREE</name>
<dbReference type="Proteomes" id="UP001164286">
    <property type="component" value="Unassembled WGS sequence"/>
</dbReference>
<feature type="compositionally biased region" description="Basic and acidic residues" evidence="1">
    <location>
        <begin position="76"/>
        <end position="93"/>
    </location>
</feature>
<organism evidence="2 3">
    <name type="scientific">Dioszegia hungarica</name>
    <dbReference type="NCBI Taxonomy" id="4972"/>
    <lineage>
        <taxon>Eukaryota</taxon>
        <taxon>Fungi</taxon>
        <taxon>Dikarya</taxon>
        <taxon>Basidiomycota</taxon>
        <taxon>Agaricomycotina</taxon>
        <taxon>Tremellomycetes</taxon>
        <taxon>Tremellales</taxon>
        <taxon>Bulleribasidiaceae</taxon>
        <taxon>Dioszegia</taxon>
    </lineage>
</organism>
<sequence>MSSADSTRLSLSTICGLLYLKSVPIEAWTAMVEEHGYDVAAAHDLMGTDGRLRGLQRFRLNGWLTPRLRPARKRAQTTEKTAEPADQQAREKPAQPTDRQNLEQLLASKDPETISSLLRSSSGFTKPIFIHPIVLQALQEFQESFQESSLDTLPKIRESMQYLLTHHPGYEDYFLEVVKKYGFKKADVLLGLQEGTSLTMVEMNRAYTDDFLATMNDTNARSLTFFRRGHGDTVNERIQDQKHFREVIEGPDGLSRKQAFTHFQNQKRQNKQRWTDSTIDTKLPAWYQRMHDAAQSRWLESHLDGDETRNLLQTQVYKGILADTLKKVEDENLCRGLSLEPEIEKLWADRQRQNQSHFEPVIIATAAAASAPSPETDPDWQMPQNAPTASPDAAGVDDDMEHPAVEEFMAGCDWESGGTDLETSRGPGWAADEAPSDAYDVHVTDVEFPPCYW</sequence>
<dbReference type="GeneID" id="77729793"/>
<feature type="region of interest" description="Disordered" evidence="1">
    <location>
        <begin position="368"/>
        <end position="394"/>
    </location>
</feature>
<comment type="caution">
    <text evidence="2">The sequence shown here is derived from an EMBL/GenBank/DDBJ whole genome shotgun (WGS) entry which is preliminary data.</text>
</comment>
<proteinExistence type="predicted"/>
<evidence type="ECO:0000313" key="2">
    <source>
        <dbReference type="EMBL" id="KAI9639141.1"/>
    </source>
</evidence>
<evidence type="ECO:0000256" key="1">
    <source>
        <dbReference type="SAM" id="MobiDB-lite"/>
    </source>
</evidence>
<reference evidence="2" key="1">
    <citation type="journal article" date="2022" name="G3 (Bethesda)">
        <title>High quality genome of the basidiomycete yeast Dioszegia hungarica PDD-24b-2 isolated from cloud water.</title>
        <authorList>
            <person name="Jarrige D."/>
            <person name="Haridas S."/>
            <person name="Bleykasten-Grosshans C."/>
            <person name="Joly M."/>
            <person name="Nadalig T."/>
            <person name="Sancelme M."/>
            <person name="Vuilleumier S."/>
            <person name="Grigoriev I.V."/>
            <person name="Amato P."/>
            <person name="Bringel F."/>
        </authorList>
    </citation>
    <scope>NUCLEOTIDE SEQUENCE</scope>
    <source>
        <strain evidence="2">PDD-24b-2</strain>
    </source>
</reference>
<dbReference type="EMBL" id="JAKWFO010000001">
    <property type="protein sequence ID" value="KAI9639141.1"/>
    <property type="molecule type" value="Genomic_DNA"/>
</dbReference>
<dbReference type="AlphaFoldDB" id="A0AA38HEY0"/>